<dbReference type="EMBL" id="JAQQWE010000004">
    <property type="protein sequence ID" value="KAK7956598.1"/>
    <property type="molecule type" value="Genomic_DNA"/>
</dbReference>
<accession>A0ABR1QIN6</accession>
<keyword evidence="4" id="KW-1185">Reference proteome</keyword>
<feature type="region of interest" description="Disordered" evidence="1">
    <location>
        <begin position="53"/>
        <end position="115"/>
    </location>
</feature>
<feature type="compositionally biased region" description="Basic residues" evidence="1">
    <location>
        <begin position="64"/>
        <end position="73"/>
    </location>
</feature>
<feature type="compositionally biased region" description="Low complexity" evidence="1">
    <location>
        <begin position="97"/>
        <end position="106"/>
    </location>
</feature>
<evidence type="ECO:0008006" key="5">
    <source>
        <dbReference type="Google" id="ProtNLM"/>
    </source>
</evidence>
<evidence type="ECO:0000313" key="3">
    <source>
        <dbReference type="EMBL" id="KAK7956598.1"/>
    </source>
</evidence>
<proteinExistence type="predicted"/>
<dbReference type="GeneID" id="92075104"/>
<gene>
    <name evidence="3" type="ORF">PG986_005820</name>
</gene>
<reference evidence="3 4" key="1">
    <citation type="submission" date="2023-01" db="EMBL/GenBank/DDBJ databases">
        <title>Analysis of 21 Apiospora genomes using comparative genomics revels a genus with tremendous synthesis potential of carbohydrate active enzymes and secondary metabolites.</title>
        <authorList>
            <person name="Sorensen T."/>
        </authorList>
    </citation>
    <scope>NUCLEOTIDE SEQUENCE [LARGE SCALE GENOMIC DNA]</scope>
    <source>
        <strain evidence="3 4">CBS 24483</strain>
    </source>
</reference>
<name>A0ABR1QIN6_9PEZI</name>
<organism evidence="3 4">
    <name type="scientific">Apiospora aurea</name>
    <dbReference type="NCBI Taxonomy" id="335848"/>
    <lineage>
        <taxon>Eukaryota</taxon>
        <taxon>Fungi</taxon>
        <taxon>Dikarya</taxon>
        <taxon>Ascomycota</taxon>
        <taxon>Pezizomycotina</taxon>
        <taxon>Sordariomycetes</taxon>
        <taxon>Xylariomycetidae</taxon>
        <taxon>Amphisphaeriales</taxon>
        <taxon>Apiosporaceae</taxon>
        <taxon>Apiospora</taxon>
    </lineage>
</organism>
<feature type="signal peptide" evidence="2">
    <location>
        <begin position="1"/>
        <end position="28"/>
    </location>
</feature>
<comment type="caution">
    <text evidence="3">The sequence shown here is derived from an EMBL/GenBank/DDBJ whole genome shotgun (WGS) entry which is preliminary data.</text>
</comment>
<evidence type="ECO:0000256" key="1">
    <source>
        <dbReference type="SAM" id="MobiDB-lite"/>
    </source>
</evidence>
<sequence>MAAMLLARLVPFLHHLGGILQQAKPAAAIDTPVHACPLRKTTEHLCVKLYDEPQTGVEDEEDKKKKKRKKKKTIITSNTIRTALAPRLHVTTRNQDRQASSRQASSKQLTDQYLQ</sequence>
<dbReference type="Proteomes" id="UP001391051">
    <property type="component" value="Unassembled WGS sequence"/>
</dbReference>
<evidence type="ECO:0000256" key="2">
    <source>
        <dbReference type="SAM" id="SignalP"/>
    </source>
</evidence>
<feature type="chain" id="PRO_5046380994" description="Secreted protein" evidence="2">
    <location>
        <begin position="29"/>
        <end position="115"/>
    </location>
</feature>
<evidence type="ECO:0000313" key="4">
    <source>
        <dbReference type="Proteomes" id="UP001391051"/>
    </source>
</evidence>
<dbReference type="RefSeq" id="XP_066701904.1">
    <property type="nucleotide sequence ID" value="XM_066842042.1"/>
</dbReference>
<protein>
    <recommendedName>
        <fullName evidence="5">Secreted protein</fullName>
    </recommendedName>
</protein>
<keyword evidence="2" id="KW-0732">Signal</keyword>